<dbReference type="RefSeq" id="WP_162799806.1">
    <property type="nucleotide sequence ID" value="NZ_JBHSJF010000010.1"/>
</dbReference>
<evidence type="ECO:0000313" key="1">
    <source>
        <dbReference type="EMBL" id="MFC5069992.1"/>
    </source>
</evidence>
<dbReference type="Gene3D" id="1.10.10.1320">
    <property type="entry name" value="Anti-sigma factor, zinc-finger domain"/>
    <property type="match status" value="1"/>
</dbReference>
<protein>
    <submittedName>
        <fullName evidence="1">Anti-sigma factor family protein</fullName>
    </submittedName>
</protein>
<comment type="caution">
    <text evidence="1">The sequence shown here is derived from an EMBL/GenBank/DDBJ whole genome shotgun (WGS) entry which is preliminary data.</text>
</comment>
<dbReference type="Proteomes" id="UP001595796">
    <property type="component" value="Unassembled WGS sequence"/>
</dbReference>
<dbReference type="EMBL" id="JBHSJF010000010">
    <property type="protein sequence ID" value="MFC5069992.1"/>
    <property type="molecule type" value="Genomic_DNA"/>
</dbReference>
<accession>A0ABV9Z733</accession>
<organism evidence="1 2">
    <name type="scientific">Flaviflagellibacter deserti</name>
    <dbReference type="NCBI Taxonomy" id="2267266"/>
    <lineage>
        <taxon>Bacteria</taxon>
        <taxon>Pseudomonadati</taxon>
        <taxon>Pseudomonadota</taxon>
        <taxon>Alphaproteobacteria</taxon>
        <taxon>Hyphomicrobiales</taxon>
        <taxon>Flaviflagellibacter</taxon>
    </lineage>
</organism>
<dbReference type="InterPro" id="IPR041916">
    <property type="entry name" value="Anti_sigma_zinc_sf"/>
</dbReference>
<gene>
    <name evidence="1" type="ORF">ACFPFW_18410</name>
</gene>
<keyword evidence="2" id="KW-1185">Reference proteome</keyword>
<proteinExistence type="predicted"/>
<name>A0ABV9Z733_9HYPH</name>
<reference evidence="2" key="1">
    <citation type="journal article" date="2019" name="Int. J. Syst. Evol. Microbiol.">
        <title>The Global Catalogue of Microorganisms (GCM) 10K type strain sequencing project: providing services to taxonomists for standard genome sequencing and annotation.</title>
        <authorList>
            <consortium name="The Broad Institute Genomics Platform"/>
            <consortium name="The Broad Institute Genome Sequencing Center for Infectious Disease"/>
            <person name="Wu L."/>
            <person name="Ma J."/>
        </authorList>
    </citation>
    <scope>NUCLEOTIDE SEQUENCE [LARGE SCALE GENOMIC DNA]</scope>
    <source>
        <strain evidence="2">CGMCC 1.16444</strain>
    </source>
</reference>
<evidence type="ECO:0000313" key="2">
    <source>
        <dbReference type="Proteomes" id="UP001595796"/>
    </source>
</evidence>
<sequence>MMEVNDEMLMAYADGELDPKEMQAIARAVAADPALARRVGLFRTSRAIARDTLSADLQDPLPERLVAAVMQPANSAAQRGWATSTLLPLAAALVVAAGLGGYFLGNRAGDGVLAANEALVTALDASLTGETLGAGDGAVKLLSTFRTKQGTCRMFETSARKPVRGLGCHQDGRWHVVAAVAESGEGGFAPASGAASLDAVLDDLDAQSPLSTAEEEALRKNGWE</sequence>